<organism evidence="15 16">
    <name type="scientific">Phaedon cochleariae</name>
    <name type="common">Mustard beetle</name>
    <dbReference type="NCBI Taxonomy" id="80249"/>
    <lineage>
        <taxon>Eukaryota</taxon>
        <taxon>Metazoa</taxon>
        <taxon>Ecdysozoa</taxon>
        <taxon>Arthropoda</taxon>
        <taxon>Hexapoda</taxon>
        <taxon>Insecta</taxon>
        <taxon>Pterygota</taxon>
        <taxon>Neoptera</taxon>
        <taxon>Endopterygota</taxon>
        <taxon>Coleoptera</taxon>
        <taxon>Polyphaga</taxon>
        <taxon>Cucujiformia</taxon>
        <taxon>Chrysomeloidea</taxon>
        <taxon>Chrysomelidae</taxon>
        <taxon>Chrysomelinae</taxon>
        <taxon>Chrysomelini</taxon>
        <taxon>Phaedon</taxon>
    </lineage>
</organism>
<accession>A0A9P0DLS3</accession>
<dbReference type="OrthoDB" id="5984008at2759"/>
<evidence type="ECO:0000256" key="6">
    <source>
        <dbReference type="ARBA" id="ARBA00022989"/>
    </source>
</evidence>
<dbReference type="Gene3D" id="1.10.287.70">
    <property type="match status" value="1"/>
</dbReference>
<evidence type="ECO:0000256" key="11">
    <source>
        <dbReference type="ARBA" id="ARBA00023286"/>
    </source>
</evidence>
<evidence type="ECO:0000256" key="5">
    <source>
        <dbReference type="ARBA" id="ARBA00022692"/>
    </source>
</evidence>
<evidence type="ECO:0000259" key="14">
    <source>
        <dbReference type="SMART" id="SM00918"/>
    </source>
</evidence>
<dbReference type="Proteomes" id="UP001153737">
    <property type="component" value="Chromosome 15"/>
</dbReference>
<evidence type="ECO:0000256" key="7">
    <source>
        <dbReference type="ARBA" id="ARBA00023065"/>
    </source>
</evidence>
<evidence type="ECO:0000313" key="16">
    <source>
        <dbReference type="Proteomes" id="UP001153737"/>
    </source>
</evidence>
<evidence type="ECO:0000256" key="8">
    <source>
        <dbReference type="ARBA" id="ARBA00023136"/>
    </source>
</evidence>
<dbReference type="EMBL" id="OU896721">
    <property type="protein sequence ID" value="CAH1154078.1"/>
    <property type="molecule type" value="Genomic_DNA"/>
</dbReference>
<evidence type="ECO:0000256" key="1">
    <source>
        <dbReference type="ARBA" id="ARBA00004651"/>
    </source>
</evidence>
<name>A0A9P0DLS3_PHACE</name>
<keyword evidence="3" id="KW-0813">Transport</keyword>
<sequence>MVKTLEPAKCVVVFSDDIYSDIFDANWFKRFRSAIPFITIHAEESDDLYAPSEEIQESLLLAKGKGCQMYIMLITNGLQAARLLEFGDRYRALDTLSKYILLYDHRLFEEKLFYLWKKIINVIFIRKYSSRTFKNNNKNDLSWFEITTVPFPVPITQVMIPRRLDIWTQSKFRKNEELFSAKTSDLQNQTLKVVLFAHMPGIIKMNTTHKTVRAILKKNSNNATFSGIEAEILQSVAKAMNFRYEVYEPENADTEMWGQKMVGGLYTGLIGEIVSTKADIALADLYYTSYILDVMDLSVPYNTECLTFITPESLNDNSWKTLILPFSPILWTTVLISLSLCIISFHYIARFHIKITAMKNQLAEQKSRLHPTKVPNIRKVLTLSLYPEVEKLDPNVKYTMMKEKYQVIRNEEDPVGLYQFGEPVNSALYTYSMILLVSLPKLPSGWSLRVLIGWYWIYCLLVVTSYRASMTAILAKPAPKVKIDTLEELVDSSLTLSGWGEINSEFFKSSPDLTMQQIAQNFVLVNDSEKAVDRVAEDSYAFYENIHFLKESLVKRQQRFQKQLVENKSNHSEKTGKKEDRMLHIMNECIINMPVSIGLQRNSPLKPRVDKYMRRVIEAGLIHKWLDDVMQNILNAEVQTEVSGNSKALMNMRKFAGALVALFIGYIISIIALLAEIIYFKRVIVNNDNFNKYSRRVELPILS</sequence>
<dbReference type="GO" id="GO:0015276">
    <property type="term" value="F:ligand-gated monoatomic ion channel activity"/>
    <property type="evidence" value="ECO:0007669"/>
    <property type="project" value="InterPro"/>
</dbReference>
<dbReference type="PANTHER" id="PTHR42643:SF35">
    <property type="entry name" value="IONOTROPIC RECEPTOR 68A, ISOFORM A"/>
    <property type="match status" value="1"/>
</dbReference>
<keyword evidence="10" id="KW-0325">Glycoprotein</keyword>
<dbReference type="GO" id="GO:0050906">
    <property type="term" value="P:detection of stimulus involved in sensory perception"/>
    <property type="evidence" value="ECO:0007669"/>
    <property type="project" value="UniProtKB-ARBA"/>
</dbReference>
<comment type="similarity">
    <text evidence="2">Belongs to the glutamate-gated ion channel (TC 1.A.10.1) family.</text>
</comment>
<keyword evidence="4" id="KW-1003">Cell membrane</keyword>
<evidence type="ECO:0000256" key="4">
    <source>
        <dbReference type="ARBA" id="ARBA00022475"/>
    </source>
</evidence>
<dbReference type="GO" id="GO:0005886">
    <property type="term" value="C:plasma membrane"/>
    <property type="evidence" value="ECO:0007669"/>
    <property type="project" value="UniProtKB-SubCell"/>
</dbReference>
<evidence type="ECO:0000256" key="12">
    <source>
        <dbReference type="ARBA" id="ARBA00023303"/>
    </source>
</evidence>
<evidence type="ECO:0000313" key="15">
    <source>
        <dbReference type="EMBL" id="CAH1154078.1"/>
    </source>
</evidence>
<evidence type="ECO:0000256" key="13">
    <source>
        <dbReference type="SAM" id="Phobius"/>
    </source>
</evidence>
<dbReference type="Pfam" id="PF10613">
    <property type="entry name" value="Lig_chan-Glu_bd"/>
    <property type="match status" value="1"/>
</dbReference>
<keyword evidence="6 13" id="KW-1133">Transmembrane helix</keyword>
<evidence type="ECO:0000256" key="9">
    <source>
        <dbReference type="ARBA" id="ARBA00023170"/>
    </source>
</evidence>
<keyword evidence="16" id="KW-1185">Reference proteome</keyword>
<dbReference type="InterPro" id="IPR001320">
    <property type="entry name" value="Iontro_rcpt_C"/>
</dbReference>
<gene>
    <name evidence="15" type="ORF">PHAECO_LOCUS4829</name>
</gene>
<proteinExistence type="inferred from homology"/>
<evidence type="ECO:0000256" key="3">
    <source>
        <dbReference type="ARBA" id="ARBA00022448"/>
    </source>
</evidence>
<keyword evidence="12" id="KW-0407">Ion channel</keyword>
<evidence type="ECO:0000256" key="10">
    <source>
        <dbReference type="ARBA" id="ARBA00023180"/>
    </source>
</evidence>
<dbReference type="AlphaFoldDB" id="A0A9P0DLS3"/>
<dbReference type="SMART" id="SM00918">
    <property type="entry name" value="Lig_chan-Glu_bd"/>
    <property type="match status" value="1"/>
</dbReference>
<keyword evidence="5 13" id="KW-0812">Transmembrane</keyword>
<feature type="domain" description="Ionotropic glutamate receptor L-glutamate and glycine-binding" evidence="14">
    <location>
        <begin position="212"/>
        <end position="275"/>
    </location>
</feature>
<keyword evidence="8 13" id="KW-0472">Membrane</keyword>
<dbReference type="InterPro" id="IPR052192">
    <property type="entry name" value="Insect_Ionotropic_Sensory_Rcpt"/>
</dbReference>
<feature type="transmembrane region" description="Helical" evidence="13">
    <location>
        <begin position="655"/>
        <end position="680"/>
    </location>
</feature>
<reference evidence="15" key="2">
    <citation type="submission" date="2022-10" db="EMBL/GenBank/DDBJ databases">
        <authorList>
            <consortium name="ENA_rothamsted_submissions"/>
            <consortium name="culmorum"/>
            <person name="King R."/>
        </authorList>
    </citation>
    <scope>NUCLEOTIDE SEQUENCE</scope>
</reference>
<dbReference type="InterPro" id="IPR019594">
    <property type="entry name" value="Glu/Gly-bd"/>
</dbReference>
<dbReference type="Pfam" id="PF00060">
    <property type="entry name" value="Lig_chan"/>
    <property type="match status" value="1"/>
</dbReference>
<feature type="transmembrane region" description="Helical" evidence="13">
    <location>
        <begin position="454"/>
        <end position="475"/>
    </location>
</feature>
<evidence type="ECO:0000256" key="2">
    <source>
        <dbReference type="ARBA" id="ARBA00008685"/>
    </source>
</evidence>
<feature type="transmembrane region" description="Helical" evidence="13">
    <location>
        <begin position="329"/>
        <end position="349"/>
    </location>
</feature>
<protein>
    <recommendedName>
        <fullName evidence="14">Ionotropic glutamate receptor L-glutamate and glycine-binding domain-containing protein</fullName>
    </recommendedName>
</protein>
<comment type="subcellular location">
    <subcellularLocation>
        <location evidence="1">Cell membrane</location>
        <topology evidence="1">Multi-pass membrane protein</topology>
    </subcellularLocation>
</comment>
<reference evidence="15" key="1">
    <citation type="submission" date="2022-01" db="EMBL/GenBank/DDBJ databases">
        <authorList>
            <person name="King R."/>
        </authorList>
    </citation>
    <scope>NUCLEOTIDE SEQUENCE</scope>
</reference>
<keyword evidence="11" id="KW-1071">Ligand-gated ion channel</keyword>
<dbReference type="Gene3D" id="3.40.190.10">
    <property type="entry name" value="Periplasmic binding protein-like II"/>
    <property type="match status" value="1"/>
</dbReference>
<feature type="non-terminal residue" evidence="15">
    <location>
        <position position="1"/>
    </location>
</feature>
<keyword evidence="9" id="KW-0675">Receptor</keyword>
<dbReference type="PANTHER" id="PTHR42643">
    <property type="entry name" value="IONOTROPIC RECEPTOR 20A-RELATED"/>
    <property type="match status" value="1"/>
</dbReference>
<keyword evidence="7" id="KW-0406">Ion transport</keyword>
<dbReference type="SUPFAM" id="SSF53850">
    <property type="entry name" value="Periplasmic binding protein-like II"/>
    <property type="match status" value="1"/>
</dbReference>